<keyword evidence="5" id="KW-1185">Reference proteome</keyword>
<organism evidence="4 5">
    <name type="scientific">Herbaspirillum lusitanum</name>
    <dbReference type="NCBI Taxonomy" id="213312"/>
    <lineage>
        <taxon>Bacteria</taxon>
        <taxon>Pseudomonadati</taxon>
        <taxon>Pseudomonadota</taxon>
        <taxon>Betaproteobacteria</taxon>
        <taxon>Burkholderiales</taxon>
        <taxon>Oxalobacteraceae</taxon>
        <taxon>Herbaspirillum</taxon>
    </lineage>
</organism>
<gene>
    <name evidence="4" type="ORF">PQR62_09180</name>
</gene>
<sequence>MLALLEELVNIDSGSYDVAGVTRISTRLSGLLADIGFSIKRLPVPERADLVTATLRMGGQGRLVILGHSDTVWPAGTVAEWPYTRLDAERATGPGVGDMKGGLVMALFALRALIADGFNGLESIRLILVPDEELGSANSRPVIEAQARDADVVLVLEPGRPGGGVVSARGALGAFFMKAHGCSAHCASNYAKGASALRELAGKVVELDGLSDPDNGAIVNVGVLQGGTARQVVPGEARMDIDLRARTDAQAATLHAAIERIAADSRDERVQVELSGRLTRPAFTGERNRALVALAQSVAGELSLPIFEAPPAGGGSDGNFTAALGIPTLDGLGPVCHDICSRQEIIELQSLVDRAALLCGLIRQLPSLLSQGH</sequence>
<evidence type="ECO:0000313" key="4">
    <source>
        <dbReference type="EMBL" id="MFL9924437.1"/>
    </source>
</evidence>
<evidence type="ECO:0000256" key="1">
    <source>
        <dbReference type="ARBA" id="ARBA00022723"/>
    </source>
</evidence>
<dbReference type="Gene3D" id="3.40.630.10">
    <property type="entry name" value="Zn peptidases"/>
    <property type="match status" value="1"/>
</dbReference>
<dbReference type="CDD" id="cd03885">
    <property type="entry name" value="M20_CPDG2"/>
    <property type="match status" value="1"/>
</dbReference>
<name>A0ABW9AAK8_9BURK</name>
<feature type="domain" description="Peptidase M20 dimerisation" evidence="3">
    <location>
        <begin position="169"/>
        <end position="264"/>
    </location>
</feature>
<dbReference type="Pfam" id="PF01546">
    <property type="entry name" value="Peptidase_M20"/>
    <property type="match status" value="1"/>
</dbReference>
<dbReference type="EMBL" id="JAQQFM010000004">
    <property type="protein sequence ID" value="MFL9924437.1"/>
    <property type="molecule type" value="Genomic_DNA"/>
</dbReference>
<keyword evidence="2" id="KW-0378">Hydrolase</keyword>
<dbReference type="InterPro" id="IPR050072">
    <property type="entry name" value="Peptidase_M20A"/>
</dbReference>
<evidence type="ECO:0000256" key="2">
    <source>
        <dbReference type="ARBA" id="ARBA00022801"/>
    </source>
</evidence>
<reference evidence="4 5" key="1">
    <citation type="journal article" date="2024" name="Chem. Sci.">
        <title>Discovery of megapolipeptins by genome mining of a Burkholderiales bacteria collection.</title>
        <authorList>
            <person name="Paulo B.S."/>
            <person name="Recchia M.J.J."/>
            <person name="Lee S."/>
            <person name="Fergusson C.H."/>
            <person name="Romanowski S.B."/>
            <person name="Hernandez A."/>
            <person name="Krull N."/>
            <person name="Liu D.Y."/>
            <person name="Cavanagh H."/>
            <person name="Bos A."/>
            <person name="Gray C.A."/>
            <person name="Murphy B.T."/>
            <person name="Linington R.G."/>
            <person name="Eustaquio A.S."/>
        </authorList>
    </citation>
    <scope>NUCLEOTIDE SEQUENCE [LARGE SCALE GENOMIC DNA]</scope>
    <source>
        <strain evidence="4 5">RL21-008-BIB-A</strain>
    </source>
</reference>
<keyword evidence="1" id="KW-0479">Metal-binding</keyword>
<dbReference type="InterPro" id="IPR036264">
    <property type="entry name" value="Bact_exopeptidase_dim_dom"/>
</dbReference>
<evidence type="ECO:0000259" key="3">
    <source>
        <dbReference type="Pfam" id="PF07687"/>
    </source>
</evidence>
<dbReference type="SUPFAM" id="SSF55031">
    <property type="entry name" value="Bacterial exopeptidase dimerisation domain"/>
    <property type="match status" value="1"/>
</dbReference>
<comment type="caution">
    <text evidence="4">The sequence shown here is derived from an EMBL/GenBank/DDBJ whole genome shotgun (WGS) entry which is preliminary data.</text>
</comment>
<accession>A0ABW9AAK8</accession>
<dbReference type="Pfam" id="PF07687">
    <property type="entry name" value="M20_dimer"/>
    <property type="match status" value="1"/>
</dbReference>
<dbReference type="RefSeq" id="WP_408157095.1">
    <property type="nucleotide sequence ID" value="NZ_JAQQFM010000004.1"/>
</dbReference>
<proteinExistence type="predicted"/>
<dbReference type="Proteomes" id="UP001629246">
    <property type="component" value="Unassembled WGS sequence"/>
</dbReference>
<dbReference type="PANTHER" id="PTHR43808">
    <property type="entry name" value="ACETYLORNITHINE DEACETYLASE"/>
    <property type="match status" value="1"/>
</dbReference>
<dbReference type="PIRSF" id="PIRSF037238">
    <property type="entry name" value="Carboxypeptidase_G2"/>
    <property type="match status" value="1"/>
</dbReference>
<dbReference type="Gene3D" id="3.30.70.360">
    <property type="match status" value="1"/>
</dbReference>
<protein>
    <submittedName>
        <fullName evidence="4">M20 family metallopeptidase</fullName>
    </submittedName>
</protein>
<dbReference type="PANTHER" id="PTHR43808:SF9">
    <property type="entry name" value="BLL0789 PROTEIN"/>
    <property type="match status" value="1"/>
</dbReference>
<dbReference type="SUPFAM" id="SSF53187">
    <property type="entry name" value="Zn-dependent exopeptidases"/>
    <property type="match status" value="1"/>
</dbReference>
<dbReference type="InterPro" id="IPR017150">
    <property type="entry name" value="Pept_M20_glutamate_carboxypep"/>
</dbReference>
<dbReference type="InterPro" id="IPR011650">
    <property type="entry name" value="Peptidase_M20_dimer"/>
</dbReference>
<evidence type="ECO:0000313" key="5">
    <source>
        <dbReference type="Proteomes" id="UP001629246"/>
    </source>
</evidence>
<dbReference type="InterPro" id="IPR002933">
    <property type="entry name" value="Peptidase_M20"/>
</dbReference>